<dbReference type="InterPro" id="IPR052895">
    <property type="entry name" value="HetReg/Transcr_Mod"/>
</dbReference>
<accession>A0AAE0DDW1</accession>
<protein>
    <submittedName>
        <fullName evidence="3">Heterokaryon incompatibility protein</fullName>
    </submittedName>
</protein>
<evidence type="ECO:0000256" key="1">
    <source>
        <dbReference type="SAM" id="MobiDB-lite"/>
    </source>
</evidence>
<feature type="domain" description="Heterokaryon incompatibility" evidence="2">
    <location>
        <begin position="113"/>
        <end position="269"/>
    </location>
</feature>
<keyword evidence="4" id="KW-1185">Reference proteome</keyword>
<comment type="caution">
    <text evidence="3">The sequence shown here is derived from an EMBL/GenBank/DDBJ whole genome shotgun (WGS) entry which is preliminary data.</text>
</comment>
<proteinExistence type="predicted"/>
<organism evidence="3 4">
    <name type="scientific">Colletotrichum kahawae</name>
    <name type="common">Coffee berry disease fungus</name>
    <dbReference type="NCBI Taxonomy" id="34407"/>
    <lineage>
        <taxon>Eukaryota</taxon>
        <taxon>Fungi</taxon>
        <taxon>Dikarya</taxon>
        <taxon>Ascomycota</taxon>
        <taxon>Pezizomycotina</taxon>
        <taxon>Sordariomycetes</taxon>
        <taxon>Hypocreomycetidae</taxon>
        <taxon>Glomerellales</taxon>
        <taxon>Glomerellaceae</taxon>
        <taxon>Colletotrichum</taxon>
        <taxon>Colletotrichum gloeosporioides species complex</taxon>
    </lineage>
</organism>
<dbReference type="EMBL" id="VYYT01000002">
    <property type="protein sequence ID" value="KAK2779571.1"/>
    <property type="molecule type" value="Genomic_DNA"/>
</dbReference>
<evidence type="ECO:0000259" key="2">
    <source>
        <dbReference type="Pfam" id="PF06985"/>
    </source>
</evidence>
<dbReference type="Pfam" id="PF06985">
    <property type="entry name" value="HET"/>
    <property type="match status" value="1"/>
</dbReference>
<name>A0AAE0DDW1_COLKA</name>
<dbReference type="InterPro" id="IPR010730">
    <property type="entry name" value="HET"/>
</dbReference>
<dbReference type="PANTHER" id="PTHR24148:SF73">
    <property type="entry name" value="HET DOMAIN PROTEIN (AFU_ORTHOLOGUE AFUA_8G01020)"/>
    <property type="match status" value="1"/>
</dbReference>
<gene>
    <name evidence="3" type="ORF">CKAH01_02919</name>
</gene>
<feature type="region of interest" description="Disordered" evidence="1">
    <location>
        <begin position="1"/>
        <end position="26"/>
    </location>
</feature>
<dbReference type="AlphaFoldDB" id="A0AAE0DDW1"/>
<evidence type="ECO:0000313" key="4">
    <source>
        <dbReference type="Proteomes" id="UP001281614"/>
    </source>
</evidence>
<evidence type="ECO:0000313" key="3">
    <source>
        <dbReference type="EMBL" id="KAK2779571.1"/>
    </source>
</evidence>
<reference evidence="3" key="1">
    <citation type="submission" date="2023-02" db="EMBL/GenBank/DDBJ databases">
        <title>Colletotrichum kahawae CIFC_Que2 genome sequencing and assembly.</title>
        <authorList>
            <person name="Baroncelli R."/>
        </authorList>
    </citation>
    <scope>NUCLEOTIDE SEQUENCE</scope>
    <source>
        <strain evidence="3">CIFC_Que2</strain>
    </source>
</reference>
<dbReference type="Proteomes" id="UP001281614">
    <property type="component" value="Unassembled WGS sequence"/>
</dbReference>
<sequence>MAMLRSRSLPTASPDGMSKPAKRLRQASSDINIPKTVCHRSLEIEGSLESSLLQDHDLSANFQSTASPEYTRLPNAGTYVRLLSFQTSPAASSSTVDVRCVLHTFPLAQVPQYNAISYTWGPEAPTTPIEVDGQLKSVRLNCELVLRRARQHDPTALYWIDAICIDQENLEEKGHQVAIMGKVFGASRLVIAYVGEHADDSRFLCKKLQNHAYFFKWVGRNQHWLGPSDRALARLWFFLIRYKTLPRMLIAFKSFLRRVYFQRVWVYQELFLGKQVYVQCGESLLHIRMYHGFAAASQIWGFMKVQEVLERLTPSDDLFLRTDTPKLEMLVAGSFQQQSLPLATLIEHVNDFLSLVHWGGEEPLLPDYTMDVFQLGVELLSRAKGSPIHSADFLLQYAELVVKILRLHDELSPRLEHAIHIRNHKNTASGLMNFASGTKTSSCHTASGSFFRGGVLWSGIRLARNETGEWVYPVVEGHAAMYRIVRSILLPPMAAVDDWCLFQDYEGYEQILLIIREHADRSRYWIVGKGLARYKPKFSSSNRFRLYIDTEDFLVIASQSFCFNDSLGDVEDAQEYLATGVCGVAGSSYAEWADSVV</sequence>
<dbReference type="PANTHER" id="PTHR24148">
    <property type="entry name" value="ANKYRIN REPEAT DOMAIN-CONTAINING PROTEIN 39 HOMOLOG-RELATED"/>
    <property type="match status" value="1"/>
</dbReference>